<keyword evidence="8" id="KW-0464">Manganese</keyword>
<evidence type="ECO:0000256" key="3">
    <source>
        <dbReference type="ARBA" id="ARBA00013081"/>
    </source>
</evidence>
<dbReference type="EMBL" id="JARAOO010000010">
    <property type="protein sequence ID" value="KAJ7952139.1"/>
    <property type="molecule type" value="Genomic_DNA"/>
</dbReference>
<dbReference type="GO" id="GO:0046872">
    <property type="term" value="F:metal ion binding"/>
    <property type="evidence" value="ECO:0007669"/>
    <property type="project" value="UniProtKB-KW"/>
</dbReference>
<dbReference type="KEGG" id="qsa:O6P43_024035"/>
<gene>
    <name evidence="11" type="ORF">O6P43_024035</name>
</gene>
<organism evidence="11 12">
    <name type="scientific">Quillaja saponaria</name>
    <name type="common">Soap bark tree</name>
    <dbReference type="NCBI Taxonomy" id="32244"/>
    <lineage>
        <taxon>Eukaryota</taxon>
        <taxon>Viridiplantae</taxon>
        <taxon>Streptophyta</taxon>
        <taxon>Embryophyta</taxon>
        <taxon>Tracheophyta</taxon>
        <taxon>Spermatophyta</taxon>
        <taxon>Magnoliopsida</taxon>
        <taxon>eudicotyledons</taxon>
        <taxon>Gunneridae</taxon>
        <taxon>Pentapetalae</taxon>
        <taxon>rosids</taxon>
        <taxon>fabids</taxon>
        <taxon>Fabales</taxon>
        <taxon>Quillajaceae</taxon>
        <taxon>Quillaja</taxon>
    </lineage>
</organism>
<keyword evidence="12" id="KW-1185">Reference proteome</keyword>
<dbReference type="Pfam" id="PF00481">
    <property type="entry name" value="PP2C"/>
    <property type="match status" value="1"/>
</dbReference>
<comment type="caution">
    <text evidence="11">The sequence shown here is derived from an EMBL/GenBank/DDBJ whole genome shotgun (WGS) entry which is preliminary data.</text>
</comment>
<keyword evidence="7 9" id="KW-0904">Protein phosphatase</keyword>
<dbReference type="InterPro" id="IPR000222">
    <property type="entry name" value="PP2C_BS"/>
</dbReference>
<evidence type="ECO:0000256" key="7">
    <source>
        <dbReference type="ARBA" id="ARBA00022912"/>
    </source>
</evidence>
<protein>
    <recommendedName>
        <fullName evidence="3">protein-serine/threonine phosphatase</fullName>
        <ecNumber evidence="3">3.1.3.16</ecNumber>
    </recommendedName>
</protein>
<accession>A0AAD7PEP5</accession>
<evidence type="ECO:0000256" key="8">
    <source>
        <dbReference type="ARBA" id="ARBA00023211"/>
    </source>
</evidence>
<proteinExistence type="inferred from homology"/>
<dbReference type="EC" id="3.1.3.16" evidence="3"/>
<evidence type="ECO:0000313" key="12">
    <source>
        <dbReference type="Proteomes" id="UP001163823"/>
    </source>
</evidence>
<sequence length="335" mass="36811">MESFKPQEIDCPLVNYCRNKRQRAIRELASFDVTMISDVKRSKDDAGTVNPHNYACLSHGEISVIGRRRTMEDTVKVVAGVAREGYVNKFDFFSVYDGHGGAAVANACRDRLHQLLANEIDQVWRDGDKVLDWQKVMSSCFTKMEQEVAENTMVLASGEMIGSTAVVVVVGRVEVAVANCGDSRAVMGRGGVALQLSRDHKPDRPDERERIEAAGGRIINWNGNRVLGVLATSRSIGDFYLKPYVICEPEVTVFDRTESDEFLIIASDGLWDVVSNELGCEVVRRCLDGQTTMRFPDGFVGSCAAQAAALLAELALARGSRDNISVIVVQLKTAD</sequence>
<evidence type="ECO:0000256" key="6">
    <source>
        <dbReference type="ARBA" id="ARBA00022842"/>
    </source>
</evidence>
<evidence type="ECO:0000259" key="10">
    <source>
        <dbReference type="PROSITE" id="PS51746"/>
    </source>
</evidence>
<dbReference type="GO" id="GO:0004722">
    <property type="term" value="F:protein serine/threonine phosphatase activity"/>
    <property type="evidence" value="ECO:0007669"/>
    <property type="project" value="UniProtKB-EC"/>
</dbReference>
<comment type="cofactor">
    <cofactor evidence="2">
        <name>Mg(2+)</name>
        <dbReference type="ChEBI" id="CHEBI:18420"/>
    </cofactor>
</comment>
<keyword evidence="6" id="KW-0460">Magnesium</keyword>
<dbReference type="FunFam" id="3.60.40.10:FF:000041">
    <property type="entry name" value="Protein phosphatase 2C 51"/>
    <property type="match status" value="1"/>
</dbReference>
<evidence type="ECO:0000313" key="11">
    <source>
        <dbReference type="EMBL" id="KAJ7952139.1"/>
    </source>
</evidence>
<dbReference type="InterPro" id="IPR015655">
    <property type="entry name" value="PP2C"/>
</dbReference>
<keyword evidence="5 9" id="KW-0378">Hydrolase</keyword>
<dbReference type="SMART" id="SM00331">
    <property type="entry name" value="PP2C_SIG"/>
    <property type="match status" value="1"/>
</dbReference>
<dbReference type="PANTHER" id="PTHR47992">
    <property type="entry name" value="PROTEIN PHOSPHATASE"/>
    <property type="match status" value="1"/>
</dbReference>
<dbReference type="AlphaFoldDB" id="A0AAD7PEP5"/>
<evidence type="ECO:0000256" key="1">
    <source>
        <dbReference type="ARBA" id="ARBA00001936"/>
    </source>
</evidence>
<dbReference type="PROSITE" id="PS01032">
    <property type="entry name" value="PPM_1"/>
    <property type="match status" value="1"/>
</dbReference>
<dbReference type="CDD" id="cd00143">
    <property type="entry name" value="PP2Cc"/>
    <property type="match status" value="1"/>
</dbReference>
<dbReference type="Gene3D" id="3.60.40.10">
    <property type="entry name" value="PPM-type phosphatase domain"/>
    <property type="match status" value="1"/>
</dbReference>
<dbReference type="PROSITE" id="PS51746">
    <property type="entry name" value="PPM_2"/>
    <property type="match status" value="1"/>
</dbReference>
<evidence type="ECO:0000256" key="4">
    <source>
        <dbReference type="ARBA" id="ARBA00022723"/>
    </source>
</evidence>
<dbReference type="Proteomes" id="UP001163823">
    <property type="component" value="Chromosome 10"/>
</dbReference>
<keyword evidence="4" id="KW-0479">Metal-binding</keyword>
<reference evidence="11" key="1">
    <citation type="journal article" date="2023" name="Science">
        <title>Elucidation of the pathway for biosynthesis of saponin adjuvants from the soapbark tree.</title>
        <authorList>
            <person name="Reed J."/>
            <person name="Orme A."/>
            <person name="El-Demerdash A."/>
            <person name="Owen C."/>
            <person name="Martin L.B.B."/>
            <person name="Misra R.C."/>
            <person name="Kikuchi S."/>
            <person name="Rejzek M."/>
            <person name="Martin A.C."/>
            <person name="Harkess A."/>
            <person name="Leebens-Mack J."/>
            <person name="Louveau T."/>
            <person name="Stephenson M.J."/>
            <person name="Osbourn A."/>
        </authorList>
    </citation>
    <scope>NUCLEOTIDE SEQUENCE</scope>
    <source>
        <strain evidence="11">S10</strain>
    </source>
</reference>
<comment type="similarity">
    <text evidence="9">Belongs to the PP2C family.</text>
</comment>
<evidence type="ECO:0000256" key="9">
    <source>
        <dbReference type="RuleBase" id="RU003465"/>
    </source>
</evidence>
<dbReference type="InterPro" id="IPR036457">
    <property type="entry name" value="PPM-type-like_dom_sf"/>
</dbReference>
<evidence type="ECO:0000256" key="2">
    <source>
        <dbReference type="ARBA" id="ARBA00001946"/>
    </source>
</evidence>
<dbReference type="SUPFAM" id="SSF81606">
    <property type="entry name" value="PP2C-like"/>
    <property type="match status" value="1"/>
</dbReference>
<feature type="domain" description="PPM-type phosphatase" evidence="10">
    <location>
        <begin position="58"/>
        <end position="331"/>
    </location>
</feature>
<name>A0AAD7PEP5_QUISA</name>
<evidence type="ECO:0000256" key="5">
    <source>
        <dbReference type="ARBA" id="ARBA00022801"/>
    </source>
</evidence>
<dbReference type="InterPro" id="IPR001932">
    <property type="entry name" value="PPM-type_phosphatase-like_dom"/>
</dbReference>
<comment type="cofactor">
    <cofactor evidence="1">
        <name>Mn(2+)</name>
        <dbReference type="ChEBI" id="CHEBI:29035"/>
    </cofactor>
</comment>
<dbReference type="SMART" id="SM00332">
    <property type="entry name" value="PP2Cc"/>
    <property type="match status" value="1"/>
</dbReference>